<name>A0A5C0UFX4_9PROT</name>
<dbReference type="Gene3D" id="3.30.720.210">
    <property type="match status" value="1"/>
</dbReference>
<dbReference type="FunFam" id="3.40.50.300:FF:000001">
    <property type="entry name" value="ATP-dependent zinc metalloprotease FtsH"/>
    <property type="match status" value="1"/>
</dbReference>
<reference evidence="17 18" key="1">
    <citation type="submission" date="2019-08" db="EMBL/GenBank/DDBJ databases">
        <title>Highly reduced genomes of protist endosymbionts show evolutionary convergence.</title>
        <authorList>
            <person name="George E."/>
            <person name="Husnik F."/>
            <person name="Tashyreva D."/>
            <person name="Prokopchuk G."/>
            <person name="Horak A."/>
            <person name="Kwong W.K."/>
            <person name="Lukes J."/>
            <person name="Keeling P.J."/>
        </authorList>
    </citation>
    <scope>NUCLEOTIDE SEQUENCE [LARGE SCALE GENOMIC DNA]</scope>
    <source>
        <strain evidence="17">1604LC</strain>
    </source>
</reference>
<dbReference type="Proteomes" id="UP000325004">
    <property type="component" value="Chromosome"/>
</dbReference>
<evidence type="ECO:0000256" key="9">
    <source>
        <dbReference type="ARBA" id="ARBA00022833"/>
    </source>
</evidence>
<feature type="transmembrane region" description="Helical" evidence="15">
    <location>
        <begin position="7"/>
        <end position="25"/>
    </location>
</feature>
<evidence type="ECO:0000256" key="12">
    <source>
        <dbReference type="ARBA" id="ARBA00023049"/>
    </source>
</evidence>
<dbReference type="InterPro" id="IPR005936">
    <property type="entry name" value="FtsH"/>
</dbReference>
<evidence type="ECO:0000256" key="11">
    <source>
        <dbReference type="ARBA" id="ARBA00022989"/>
    </source>
</evidence>
<dbReference type="GO" id="GO:0030163">
    <property type="term" value="P:protein catabolic process"/>
    <property type="evidence" value="ECO:0007669"/>
    <property type="project" value="UniProtKB-UniRule"/>
</dbReference>
<keyword evidence="7 15" id="KW-0547">Nucleotide-binding</keyword>
<dbReference type="GO" id="GO:0005524">
    <property type="term" value="F:ATP binding"/>
    <property type="evidence" value="ECO:0007669"/>
    <property type="project" value="UniProtKB-UniRule"/>
</dbReference>
<accession>A0A5C0UFX4</accession>
<dbReference type="OrthoDB" id="9809379at2"/>
<evidence type="ECO:0000256" key="1">
    <source>
        <dbReference type="ARBA" id="ARBA00004370"/>
    </source>
</evidence>
<dbReference type="EC" id="3.4.24.-" evidence="15"/>
<evidence type="ECO:0000256" key="10">
    <source>
        <dbReference type="ARBA" id="ARBA00022840"/>
    </source>
</evidence>
<dbReference type="Gene3D" id="1.20.58.760">
    <property type="entry name" value="Peptidase M41"/>
    <property type="match status" value="1"/>
</dbReference>
<evidence type="ECO:0000256" key="13">
    <source>
        <dbReference type="ARBA" id="ARBA00023136"/>
    </source>
</evidence>
<dbReference type="GO" id="GO:0016887">
    <property type="term" value="F:ATP hydrolysis activity"/>
    <property type="evidence" value="ECO:0007669"/>
    <property type="project" value="UniProtKB-UniRule"/>
</dbReference>
<evidence type="ECO:0000256" key="2">
    <source>
        <dbReference type="ARBA" id="ARBA00010044"/>
    </source>
</evidence>
<feature type="transmembrane region" description="Helical" evidence="15">
    <location>
        <begin position="105"/>
        <end position="125"/>
    </location>
</feature>
<keyword evidence="3 15" id="KW-1003">Cell membrane</keyword>
<keyword evidence="4 15" id="KW-0645">Protease</keyword>
<dbReference type="Gene3D" id="3.40.50.300">
    <property type="entry name" value="P-loop containing nucleotide triphosphate hydrolases"/>
    <property type="match status" value="1"/>
</dbReference>
<comment type="cofactor">
    <cofactor evidence="15">
        <name>Zn(2+)</name>
        <dbReference type="ChEBI" id="CHEBI:29105"/>
    </cofactor>
    <text evidence="15">Binds 1 zinc ion per subunit.</text>
</comment>
<dbReference type="GO" id="GO:0005886">
    <property type="term" value="C:plasma membrane"/>
    <property type="evidence" value="ECO:0007669"/>
    <property type="project" value="UniProtKB-SubCell"/>
</dbReference>
<dbReference type="InterPro" id="IPR027417">
    <property type="entry name" value="P-loop_NTPase"/>
</dbReference>
<evidence type="ECO:0000313" key="17">
    <source>
        <dbReference type="EMBL" id="QEK38699.1"/>
    </source>
</evidence>
<dbReference type="SMART" id="SM00382">
    <property type="entry name" value="AAA"/>
    <property type="match status" value="1"/>
</dbReference>
<comment type="subunit">
    <text evidence="15">Homohexamer.</text>
</comment>
<dbReference type="GO" id="GO:0004222">
    <property type="term" value="F:metalloendopeptidase activity"/>
    <property type="evidence" value="ECO:0007669"/>
    <property type="project" value="InterPro"/>
</dbReference>
<keyword evidence="18" id="KW-1185">Reference proteome</keyword>
<evidence type="ECO:0000256" key="6">
    <source>
        <dbReference type="ARBA" id="ARBA00022723"/>
    </source>
</evidence>
<dbReference type="FunFam" id="1.10.8.60:FF:000001">
    <property type="entry name" value="ATP-dependent zinc metalloprotease FtsH"/>
    <property type="match status" value="1"/>
</dbReference>
<dbReference type="GO" id="GO:0004176">
    <property type="term" value="F:ATP-dependent peptidase activity"/>
    <property type="evidence" value="ECO:0007669"/>
    <property type="project" value="InterPro"/>
</dbReference>
<dbReference type="FunFam" id="1.20.58.760:FF:000001">
    <property type="entry name" value="ATP-dependent zinc metalloprotease FtsH"/>
    <property type="match status" value="1"/>
</dbReference>
<dbReference type="KEGG" id="cpri:FZC34_02145"/>
<feature type="active site" evidence="15">
    <location>
        <position position="421"/>
    </location>
</feature>
<keyword evidence="9 15" id="KW-0862">Zinc</keyword>
<keyword evidence="11 15" id="KW-1133">Transmembrane helix</keyword>
<dbReference type="PANTHER" id="PTHR23076">
    <property type="entry name" value="METALLOPROTEASE M41 FTSH"/>
    <property type="match status" value="1"/>
</dbReference>
<dbReference type="NCBIfam" id="TIGR01241">
    <property type="entry name" value="FtsH_fam"/>
    <property type="match status" value="1"/>
</dbReference>
<comment type="subcellular location">
    <subcellularLocation>
        <location evidence="15">Cell membrane</location>
        <topology evidence="15">Multi-pass membrane protein</topology>
        <orientation evidence="15">Cytoplasmic side</orientation>
    </subcellularLocation>
    <subcellularLocation>
        <location evidence="1">Membrane</location>
    </subcellularLocation>
</comment>
<dbReference type="SUPFAM" id="SSF52540">
    <property type="entry name" value="P-loop containing nucleoside triphosphate hydrolases"/>
    <property type="match status" value="1"/>
</dbReference>
<evidence type="ECO:0000256" key="15">
    <source>
        <dbReference type="HAMAP-Rule" id="MF_01458"/>
    </source>
</evidence>
<feature type="binding site" evidence="15">
    <location>
        <position position="424"/>
    </location>
    <ligand>
        <name>Zn(2+)</name>
        <dbReference type="ChEBI" id="CHEBI:29105"/>
        <note>catalytic</note>
    </ligand>
</feature>
<evidence type="ECO:0000256" key="5">
    <source>
        <dbReference type="ARBA" id="ARBA00022692"/>
    </source>
</evidence>
<dbReference type="GO" id="GO:0006508">
    <property type="term" value="P:proteolysis"/>
    <property type="evidence" value="ECO:0007669"/>
    <property type="project" value="UniProtKB-KW"/>
</dbReference>
<feature type="domain" description="AAA+ ATPase" evidence="16">
    <location>
        <begin position="190"/>
        <end position="329"/>
    </location>
</feature>
<feature type="binding site" evidence="15">
    <location>
        <position position="498"/>
    </location>
    <ligand>
        <name>Zn(2+)</name>
        <dbReference type="ChEBI" id="CHEBI:29105"/>
        <note>catalytic</note>
    </ligand>
</feature>
<proteinExistence type="inferred from homology"/>
<dbReference type="InterPro" id="IPR000642">
    <property type="entry name" value="Peptidase_M41"/>
</dbReference>
<protein>
    <recommendedName>
        <fullName evidence="15">ATP-dependent zinc metalloprotease FtsH</fullName>
        <ecNumber evidence="15">3.4.24.-</ecNumber>
    </recommendedName>
</protein>
<dbReference type="SUPFAM" id="SSF140990">
    <property type="entry name" value="FtsH protease domain-like"/>
    <property type="match status" value="1"/>
</dbReference>
<dbReference type="RefSeq" id="WP_148971820.1">
    <property type="nucleotide sequence ID" value="NZ_CP043316.1"/>
</dbReference>
<dbReference type="CDD" id="cd19501">
    <property type="entry name" value="RecA-like_FtsH"/>
    <property type="match status" value="1"/>
</dbReference>
<dbReference type="AlphaFoldDB" id="A0A5C0UFX4"/>
<evidence type="ECO:0000256" key="7">
    <source>
        <dbReference type="ARBA" id="ARBA00022741"/>
    </source>
</evidence>
<evidence type="ECO:0000256" key="14">
    <source>
        <dbReference type="ARBA" id="ARBA00061570"/>
    </source>
</evidence>
<comment type="similarity">
    <text evidence="2 15">In the C-terminal section; belongs to the peptidase M41 family.</text>
</comment>
<gene>
    <name evidence="17" type="primary">hflB</name>
    <name evidence="15" type="synonym">ftsH</name>
    <name evidence="17" type="ORF">FZC34_02145</name>
</gene>
<keyword evidence="10 15" id="KW-0067">ATP-binding</keyword>
<keyword evidence="8 15" id="KW-0378">Hydrolase</keyword>
<dbReference type="Pfam" id="PF00004">
    <property type="entry name" value="AAA"/>
    <property type="match status" value="1"/>
</dbReference>
<comment type="function">
    <text evidence="15">Acts as a processive, ATP-dependent zinc metallopeptidase for both cytoplasmic and membrane proteins. Plays a role in the quality control of integral membrane proteins.</text>
</comment>
<evidence type="ECO:0000256" key="3">
    <source>
        <dbReference type="ARBA" id="ARBA00022475"/>
    </source>
</evidence>
<keyword evidence="13 15" id="KW-0472">Membrane</keyword>
<organism evidence="17 18">
    <name type="scientific">Candidatus Cytomitobacter primus</name>
    <dbReference type="NCBI Taxonomy" id="2066024"/>
    <lineage>
        <taxon>Bacteria</taxon>
        <taxon>Pseudomonadati</taxon>
        <taxon>Pseudomonadota</taxon>
        <taxon>Alphaproteobacteria</taxon>
        <taxon>Holosporales</taxon>
        <taxon>Holosporaceae</taxon>
        <taxon>Candidatus Cytomitobacter</taxon>
    </lineage>
</organism>
<dbReference type="InterPro" id="IPR037219">
    <property type="entry name" value="Peptidase_M41-like"/>
</dbReference>
<dbReference type="PANTHER" id="PTHR23076:SF97">
    <property type="entry name" value="ATP-DEPENDENT ZINC METALLOPROTEASE YME1L1"/>
    <property type="match status" value="1"/>
</dbReference>
<dbReference type="EMBL" id="CP043316">
    <property type="protein sequence ID" value="QEK38699.1"/>
    <property type="molecule type" value="Genomic_DNA"/>
</dbReference>
<dbReference type="Pfam" id="PF06480">
    <property type="entry name" value="FtsH_ext"/>
    <property type="match status" value="1"/>
</dbReference>
<dbReference type="InterPro" id="IPR003959">
    <property type="entry name" value="ATPase_AAA_core"/>
</dbReference>
<dbReference type="HAMAP" id="MF_01458">
    <property type="entry name" value="FtsH"/>
    <property type="match status" value="1"/>
</dbReference>
<feature type="binding site" evidence="15">
    <location>
        <begin position="198"/>
        <end position="205"/>
    </location>
    <ligand>
        <name>ATP</name>
        <dbReference type="ChEBI" id="CHEBI:30616"/>
    </ligand>
</feature>
<comment type="similarity">
    <text evidence="14 15">In the central section; belongs to the AAA ATPase family.</text>
</comment>
<keyword evidence="12 15" id="KW-0482">Metalloprotease</keyword>
<sequence length="596" mass="65215">MFGKNKNIILWFMLVILAIGMANVFKNSDQHDIQNIAFSDFASDTNKGLISSVVIRGPNVKGFFKNGQKFSTTVPYSDKNLVKRLLDNKVHIQASYSQETSLVNWVGLILSWLPSLLIVGMMFYSMRNIQGSAGKTMGLFGKLKARLATGENNNITFADVAGAKEAKEGLKEIVDFLKNKQKFASLGARIPKGVLLSGPPGTGKTLLAKSVAGEAGVPFFSTSGSDFIEMFAGVGASRIRDMFEQGKKHAPCIVFIDEIDAIGAKRGGGMGSGCEEREQTLNQLLVEMDGFTPNEGVIILASTNRAGVLDPALLRAGRFDRQVTFSLPNLEERKEILRLHMKKIKTDDSIMIDTIAQGTPGFSGADLSNLINEAAIFAARYEKNMVNMSDFEEAKDKILMGSKKSSLIISDEDKKLTAYHEAGHALVALKSKNSDPIHKATIIARGHALGMVVRLPEKDQVSVSKAKLLDDLVVAMGGLAAEKMIFGDDKVTTGASSDIKMATNIARNMVTKWGMGDAGYVHYNYNDQYDNSTSQSMYEVIDKQVKKIVDNAFDVASQILKKYEENLHTLAQNLIEKEELTGKEINALLSKHTTFR</sequence>
<dbReference type="InterPro" id="IPR041569">
    <property type="entry name" value="AAA_lid_3"/>
</dbReference>
<feature type="binding site" evidence="15">
    <location>
        <position position="420"/>
    </location>
    <ligand>
        <name>Zn(2+)</name>
        <dbReference type="ChEBI" id="CHEBI:29105"/>
        <note>catalytic</note>
    </ligand>
</feature>
<dbReference type="InterPro" id="IPR003593">
    <property type="entry name" value="AAA+_ATPase"/>
</dbReference>
<evidence type="ECO:0000256" key="8">
    <source>
        <dbReference type="ARBA" id="ARBA00022801"/>
    </source>
</evidence>
<evidence type="ECO:0000259" key="16">
    <source>
        <dbReference type="SMART" id="SM00382"/>
    </source>
</evidence>
<evidence type="ECO:0000256" key="4">
    <source>
        <dbReference type="ARBA" id="ARBA00022670"/>
    </source>
</evidence>
<keyword evidence="5 15" id="KW-0812">Transmembrane</keyword>
<dbReference type="InterPro" id="IPR011546">
    <property type="entry name" value="Pept_M41_FtsH_extracell"/>
</dbReference>
<dbReference type="GO" id="GO:0008270">
    <property type="term" value="F:zinc ion binding"/>
    <property type="evidence" value="ECO:0007669"/>
    <property type="project" value="UniProtKB-UniRule"/>
</dbReference>
<evidence type="ECO:0000313" key="18">
    <source>
        <dbReference type="Proteomes" id="UP000325004"/>
    </source>
</evidence>
<dbReference type="Pfam" id="PF01434">
    <property type="entry name" value="Peptidase_M41"/>
    <property type="match status" value="1"/>
</dbReference>
<dbReference type="Pfam" id="PF17862">
    <property type="entry name" value="AAA_lid_3"/>
    <property type="match status" value="1"/>
</dbReference>
<keyword evidence="6 15" id="KW-0479">Metal-binding</keyword>
<dbReference type="Gene3D" id="1.10.8.60">
    <property type="match status" value="1"/>
</dbReference>